<proteinExistence type="predicted"/>
<dbReference type="InterPro" id="IPR043519">
    <property type="entry name" value="NT_sf"/>
</dbReference>
<dbReference type="Proteomes" id="UP000053424">
    <property type="component" value="Unassembled WGS sequence"/>
</dbReference>
<protein>
    <submittedName>
        <fullName evidence="1">Uncharacterized protein</fullName>
    </submittedName>
</protein>
<name>A0A0C3CER8_HEBCY</name>
<evidence type="ECO:0000313" key="2">
    <source>
        <dbReference type="Proteomes" id="UP000053424"/>
    </source>
</evidence>
<dbReference type="AlphaFoldDB" id="A0A0C3CER8"/>
<accession>A0A0C3CER8</accession>
<gene>
    <name evidence="1" type="ORF">M413DRAFT_126473</name>
</gene>
<reference evidence="1 2" key="1">
    <citation type="submission" date="2014-04" db="EMBL/GenBank/DDBJ databases">
        <authorList>
            <consortium name="DOE Joint Genome Institute"/>
            <person name="Kuo A."/>
            <person name="Gay G."/>
            <person name="Dore J."/>
            <person name="Kohler A."/>
            <person name="Nagy L.G."/>
            <person name="Floudas D."/>
            <person name="Copeland A."/>
            <person name="Barry K.W."/>
            <person name="Cichocki N."/>
            <person name="Veneault-Fourrey C."/>
            <person name="LaButti K."/>
            <person name="Lindquist E.A."/>
            <person name="Lipzen A."/>
            <person name="Lundell T."/>
            <person name="Morin E."/>
            <person name="Murat C."/>
            <person name="Sun H."/>
            <person name="Tunlid A."/>
            <person name="Henrissat B."/>
            <person name="Grigoriev I.V."/>
            <person name="Hibbett D.S."/>
            <person name="Martin F."/>
            <person name="Nordberg H.P."/>
            <person name="Cantor M.N."/>
            <person name="Hua S.X."/>
        </authorList>
    </citation>
    <scope>NUCLEOTIDE SEQUENCE [LARGE SCALE GENOMIC DNA]</scope>
    <source>
        <strain evidence="2">h7</strain>
    </source>
</reference>
<evidence type="ECO:0000313" key="1">
    <source>
        <dbReference type="EMBL" id="KIM42091.1"/>
    </source>
</evidence>
<dbReference type="HOGENOM" id="CLU_047728_0_0_1"/>
<dbReference type="Pfam" id="PF08843">
    <property type="entry name" value="AbiEii"/>
    <property type="match status" value="1"/>
</dbReference>
<dbReference type="OrthoDB" id="3133286at2759"/>
<dbReference type="SUPFAM" id="SSF81301">
    <property type="entry name" value="Nucleotidyltransferase"/>
    <property type="match status" value="1"/>
</dbReference>
<dbReference type="Gene3D" id="3.30.460.40">
    <property type="match status" value="1"/>
</dbReference>
<sequence>MARGPHLTEEHIALVLAAAKSATEILQSHGIPSAIFGSLASHLYGAPRLPKDVDILTIPPAGFSEHSGDLLQEELKALIARSRPRDFYLKDAKNPGDTYKILIFRPSPSINYPARSQEEIIKRADPECKIDILTPGTMHLPQLETSYIHWVAEIPLVPFSLLLVQKLQGWDDNRNAEEPFRRYRQHKDAKDVKALLGLKEFVNVLIQTGRDGWTNTELFSEEFQQLTKERVEGFARVFASSAKQWRSLGFQLP</sequence>
<dbReference type="EMBL" id="KN831778">
    <property type="protein sequence ID" value="KIM42091.1"/>
    <property type="molecule type" value="Genomic_DNA"/>
</dbReference>
<organism evidence="1 2">
    <name type="scientific">Hebeloma cylindrosporum</name>
    <dbReference type="NCBI Taxonomy" id="76867"/>
    <lineage>
        <taxon>Eukaryota</taxon>
        <taxon>Fungi</taxon>
        <taxon>Dikarya</taxon>
        <taxon>Basidiomycota</taxon>
        <taxon>Agaricomycotina</taxon>
        <taxon>Agaricomycetes</taxon>
        <taxon>Agaricomycetidae</taxon>
        <taxon>Agaricales</taxon>
        <taxon>Agaricineae</taxon>
        <taxon>Hymenogastraceae</taxon>
        <taxon>Hebeloma</taxon>
    </lineage>
</organism>
<keyword evidence="2" id="KW-1185">Reference proteome</keyword>
<dbReference type="InterPro" id="IPR014942">
    <property type="entry name" value="AbiEii"/>
</dbReference>
<reference evidence="2" key="2">
    <citation type="submission" date="2015-01" db="EMBL/GenBank/DDBJ databases">
        <title>Evolutionary Origins and Diversification of the Mycorrhizal Mutualists.</title>
        <authorList>
            <consortium name="DOE Joint Genome Institute"/>
            <consortium name="Mycorrhizal Genomics Consortium"/>
            <person name="Kohler A."/>
            <person name="Kuo A."/>
            <person name="Nagy L.G."/>
            <person name="Floudas D."/>
            <person name="Copeland A."/>
            <person name="Barry K.W."/>
            <person name="Cichocki N."/>
            <person name="Veneault-Fourrey C."/>
            <person name="LaButti K."/>
            <person name="Lindquist E.A."/>
            <person name="Lipzen A."/>
            <person name="Lundell T."/>
            <person name="Morin E."/>
            <person name="Murat C."/>
            <person name="Riley R."/>
            <person name="Ohm R."/>
            <person name="Sun H."/>
            <person name="Tunlid A."/>
            <person name="Henrissat B."/>
            <person name="Grigoriev I.V."/>
            <person name="Hibbett D.S."/>
            <person name="Martin F."/>
        </authorList>
    </citation>
    <scope>NUCLEOTIDE SEQUENCE [LARGE SCALE GENOMIC DNA]</scope>
    <source>
        <strain evidence="2">h7</strain>
    </source>
</reference>